<keyword evidence="3 6" id="KW-0812">Transmembrane</keyword>
<dbReference type="PANTHER" id="PTHR39083:SF1">
    <property type="entry name" value="CYCLIC DI-GMP-BINDING PROTEIN"/>
    <property type="match status" value="1"/>
</dbReference>
<dbReference type="Proteomes" id="UP000019364">
    <property type="component" value="Unassembled WGS sequence"/>
</dbReference>
<keyword evidence="8" id="KW-1185">Reference proteome</keyword>
<keyword evidence="4 6" id="KW-1133">Transmembrane helix</keyword>
<dbReference type="GO" id="GO:0005886">
    <property type="term" value="C:plasma membrane"/>
    <property type="evidence" value="ECO:0007669"/>
    <property type="project" value="UniProtKB-SubCell"/>
</dbReference>
<dbReference type="eggNOG" id="ENOG502Z7S8">
    <property type="taxonomic scope" value="Bacteria"/>
</dbReference>
<feature type="transmembrane region" description="Helical" evidence="6">
    <location>
        <begin position="180"/>
        <end position="202"/>
    </location>
</feature>
<reference evidence="7 8" key="1">
    <citation type="journal article" date="2014" name="Genome Announc.">
        <title>Draft Genome Sequence of Paenibacillus pini JCM 16418T, Isolated from the Rhizosphere of Pine Tree.</title>
        <authorList>
            <person name="Yuki M."/>
            <person name="Oshima K."/>
            <person name="Suda W."/>
            <person name="Oshida Y."/>
            <person name="Kitamura K."/>
            <person name="Iida Y."/>
            <person name="Hattori M."/>
            <person name="Ohkuma M."/>
        </authorList>
    </citation>
    <scope>NUCLEOTIDE SEQUENCE [LARGE SCALE GENOMIC DNA]</scope>
    <source>
        <strain evidence="7 8">JCM 16418</strain>
    </source>
</reference>
<dbReference type="RefSeq" id="WP_242403798.1">
    <property type="nucleotide sequence ID" value="NZ_BAVZ01000006.1"/>
</dbReference>
<evidence type="ECO:0000313" key="7">
    <source>
        <dbReference type="EMBL" id="GAF08397.1"/>
    </source>
</evidence>
<dbReference type="PANTHER" id="PTHR39083">
    <property type="entry name" value="CYCLIC DI-GMP-BINDING PROTEIN"/>
    <property type="match status" value="1"/>
</dbReference>
<sequence length="215" mass="23946">MAVVVPQDLDHYTYLAIANVFNMLGQYAEGNTGDIQFYEDQVAATDLQKHNVIAVGTFKNNKVIRDKNDKLYFQYRPDGTGFISNEKMSIEEDYGKRIGSLQLIDSPYESGHGLLAVTGASSEYLYIASKLIASDSTKWKVSGDGVVTDKDGNINAYRFKKQTGENQSSVISDVVQRSDVLGFMVAIVLILVLVLISLILIIRKYRKKRGESDET</sequence>
<accession>W7YIV6</accession>
<keyword evidence="2" id="KW-1003">Cell membrane</keyword>
<evidence type="ECO:0000256" key="6">
    <source>
        <dbReference type="SAM" id="Phobius"/>
    </source>
</evidence>
<gene>
    <name evidence="7" type="ORF">JCM16418_2471</name>
</gene>
<dbReference type="STRING" id="1236976.JCM16418_2471"/>
<evidence type="ECO:0000256" key="3">
    <source>
        <dbReference type="ARBA" id="ARBA00022692"/>
    </source>
</evidence>
<comment type="caution">
    <text evidence="7">The sequence shown here is derived from an EMBL/GenBank/DDBJ whole genome shotgun (WGS) entry which is preliminary data.</text>
</comment>
<dbReference type="AlphaFoldDB" id="W7YIV6"/>
<dbReference type="GO" id="GO:0006011">
    <property type="term" value="P:UDP-alpha-D-glucose metabolic process"/>
    <property type="evidence" value="ECO:0007669"/>
    <property type="project" value="InterPro"/>
</dbReference>
<keyword evidence="5 6" id="KW-0472">Membrane</keyword>
<organism evidence="7 8">
    <name type="scientific">Paenibacillus pini JCM 16418</name>
    <dbReference type="NCBI Taxonomy" id="1236976"/>
    <lineage>
        <taxon>Bacteria</taxon>
        <taxon>Bacillati</taxon>
        <taxon>Bacillota</taxon>
        <taxon>Bacilli</taxon>
        <taxon>Bacillales</taxon>
        <taxon>Paenibacillaceae</taxon>
        <taxon>Paenibacillus</taxon>
    </lineage>
</organism>
<dbReference type="InterPro" id="IPR018513">
    <property type="entry name" value="Cell_synthase_bac"/>
</dbReference>
<protein>
    <submittedName>
        <fullName evidence="7">Uncharacterized protein</fullName>
    </submittedName>
</protein>
<evidence type="ECO:0000256" key="1">
    <source>
        <dbReference type="ARBA" id="ARBA00004162"/>
    </source>
</evidence>
<evidence type="ECO:0000256" key="2">
    <source>
        <dbReference type="ARBA" id="ARBA00022475"/>
    </source>
</evidence>
<evidence type="ECO:0000256" key="5">
    <source>
        <dbReference type="ARBA" id="ARBA00023136"/>
    </source>
</evidence>
<comment type="subcellular location">
    <subcellularLocation>
        <location evidence="1">Cell membrane</location>
        <topology evidence="1">Single-pass membrane protein</topology>
    </subcellularLocation>
</comment>
<evidence type="ECO:0000313" key="8">
    <source>
        <dbReference type="Proteomes" id="UP000019364"/>
    </source>
</evidence>
<dbReference type="EMBL" id="BAVZ01000006">
    <property type="protein sequence ID" value="GAF08397.1"/>
    <property type="molecule type" value="Genomic_DNA"/>
</dbReference>
<evidence type="ECO:0000256" key="4">
    <source>
        <dbReference type="ARBA" id="ARBA00022989"/>
    </source>
</evidence>
<proteinExistence type="predicted"/>
<name>W7YIV6_9BACL</name>